<proteinExistence type="predicted"/>
<feature type="transmembrane region" description="Helical" evidence="1">
    <location>
        <begin position="106"/>
        <end position="131"/>
    </location>
</feature>
<dbReference type="EMBL" id="CAKOEU010000001">
    <property type="protein sequence ID" value="CAH1849923.1"/>
    <property type="molecule type" value="Genomic_DNA"/>
</dbReference>
<feature type="transmembrane region" description="Helical" evidence="1">
    <location>
        <begin position="178"/>
        <end position="206"/>
    </location>
</feature>
<feature type="transmembrane region" description="Helical" evidence="1">
    <location>
        <begin position="386"/>
        <end position="405"/>
    </location>
</feature>
<keyword evidence="1" id="KW-0812">Transmembrane</keyword>
<sequence length="413" mass="47384">MVLTKLFWQRFATAQQRNIKYLRLLFNEHFVLFLLIAFGGVVLGYHSLLMVPASSDIWQNPWWKFAILAWLTIGLQLGHLVTYFRPADRLFLLGQDHFLMSRYLKQALGVSASFASVWQIIFFASVWPILIAVGFRQIFSLLLVLLFTVMYKIFLLVVERYQLLTTAKPLINDITLKILIPIIILASLFWLPLFVGLGIMLVALFLEWIIGRKLNAQANQVSAALAWPLAIQQAQTHEQAVLHFYALFAEVPQQAKSIKRRAYLDPLIAWLTPRRGGIQRLYLTQLIRNNEILPLILRLWLVAIIILINVHSAPTWLIAVIAAMTVYLVNFQIYPLFLQTRQVLWTQLVPITLANQEKVFNRLLFGFSLVSIVIIVAATVTTWSALRAGITGAGLMTIFCYYFYIPRLLKKGQ</sequence>
<evidence type="ECO:0000256" key="1">
    <source>
        <dbReference type="SAM" id="Phobius"/>
    </source>
</evidence>
<organism evidence="2 3">
    <name type="scientific">Convivina praedatoris</name>
    <dbReference type="NCBI Taxonomy" id="2880963"/>
    <lineage>
        <taxon>Bacteria</taxon>
        <taxon>Bacillati</taxon>
        <taxon>Bacillota</taxon>
        <taxon>Bacilli</taxon>
        <taxon>Lactobacillales</taxon>
        <taxon>Lactobacillaceae</taxon>
        <taxon>Convivina</taxon>
    </lineage>
</organism>
<reference evidence="2" key="1">
    <citation type="submission" date="2022-03" db="EMBL/GenBank/DDBJ databases">
        <authorList>
            <person name="Hettiarachchi G."/>
        </authorList>
    </citation>
    <scope>NUCLEOTIDE SEQUENCE</scope>
    <source>
        <strain evidence="2">LMG 32447</strain>
    </source>
</reference>
<keyword evidence="3" id="KW-1185">Reference proteome</keyword>
<evidence type="ECO:0000313" key="3">
    <source>
        <dbReference type="Proteomes" id="UP000838102"/>
    </source>
</evidence>
<evidence type="ECO:0008006" key="4">
    <source>
        <dbReference type="Google" id="ProtNLM"/>
    </source>
</evidence>
<feature type="transmembrane region" description="Helical" evidence="1">
    <location>
        <begin position="65"/>
        <end position="86"/>
    </location>
</feature>
<name>A0ABM9CZI5_9LACO</name>
<dbReference type="PIRSF" id="PIRSF037259">
    <property type="entry name" value="EcsB_ABC"/>
    <property type="match status" value="1"/>
</dbReference>
<dbReference type="Pfam" id="PF05975">
    <property type="entry name" value="EcsB"/>
    <property type="match status" value="1"/>
</dbReference>
<accession>A0ABM9CZI5</accession>
<protein>
    <recommendedName>
        <fullName evidence="4">ABC transporter permease</fullName>
    </recommendedName>
</protein>
<feature type="transmembrane region" description="Helical" evidence="1">
    <location>
        <begin position="359"/>
        <end position="380"/>
    </location>
</feature>
<gene>
    <name evidence="2" type="ORF">LMG032447_00017</name>
</gene>
<dbReference type="InterPro" id="IPR010288">
    <property type="entry name" value="EcsB_ABC"/>
</dbReference>
<comment type="caution">
    <text evidence="2">The sequence shown here is derived from an EMBL/GenBank/DDBJ whole genome shotgun (WGS) entry which is preliminary data.</text>
</comment>
<dbReference type="RefSeq" id="WP_248705496.1">
    <property type="nucleotide sequence ID" value="NZ_CAKOET010000001.1"/>
</dbReference>
<dbReference type="Proteomes" id="UP000838102">
    <property type="component" value="Unassembled WGS sequence"/>
</dbReference>
<keyword evidence="1" id="KW-1133">Transmembrane helix</keyword>
<feature type="transmembrane region" description="Helical" evidence="1">
    <location>
        <begin position="316"/>
        <end position="338"/>
    </location>
</feature>
<feature type="transmembrane region" description="Helical" evidence="1">
    <location>
        <begin position="30"/>
        <end position="53"/>
    </location>
</feature>
<evidence type="ECO:0000313" key="2">
    <source>
        <dbReference type="EMBL" id="CAH1849923.1"/>
    </source>
</evidence>
<feature type="transmembrane region" description="Helical" evidence="1">
    <location>
        <begin position="138"/>
        <end position="158"/>
    </location>
</feature>
<feature type="transmembrane region" description="Helical" evidence="1">
    <location>
        <begin position="292"/>
        <end position="310"/>
    </location>
</feature>
<keyword evidence="1" id="KW-0472">Membrane</keyword>